<feature type="domain" description="TonB-dependent receptor plug" evidence="15">
    <location>
        <begin position="45"/>
        <end position="149"/>
    </location>
</feature>
<dbReference type="PANTHER" id="PTHR30069:SF29">
    <property type="entry name" value="HEMOGLOBIN AND HEMOGLOBIN-HAPTOGLOBIN-BINDING PROTEIN 1-RELATED"/>
    <property type="match status" value="1"/>
</dbReference>
<dbReference type="Gene3D" id="2.40.170.20">
    <property type="entry name" value="TonB-dependent receptor, beta-barrel domain"/>
    <property type="match status" value="1"/>
</dbReference>
<keyword evidence="9 16" id="KW-0675">Receptor</keyword>
<name>A0A250KQD2_9GAMM</name>
<keyword evidence="4 11" id="KW-1134">Transmembrane beta strand</keyword>
<protein>
    <submittedName>
        <fullName evidence="16">Colicin I receptor</fullName>
    </submittedName>
</protein>
<evidence type="ECO:0000256" key="7">
    <source>
        <dbReference type="ARBA" id="ARBA00023077"/>
    </source>
</evidence>
<dbReference type="RefSeq" id="WP_119629402.1">
    <property type="nucleotide sequence ID" value="NZ_AP017928.1"/>
</dbReference>
<dbReference type="InterPro" id="IPR037066">
    <property type="entry name" value="Plug_dom_sf"/>
</dbReference>
<dbReference type="InterPro" id="IPR036942">
    <property type="entry name" value="Beta-barrel_TonB_sf"/>
</dbReference>
<dbReference type="EMBL" id="AP017928">
    <property type="protein sequence ID" value="BBA33875.1"/>
    <property type="molecule type" value="Genomic_DNA"/>
</dbReference>
<dbReference type="OrthoDB" id="9764669at2"/>
<keyword evidence="8 11" id="KW-0472">Membrane</keyword>
<proteinExistence type="inferred from homology"/>
<dbReference type="GO" id="GO:0015344">
    <property type="term" value="F:siderophore uptake transmembrane transporter activity"/>
    <property type="evidence" value="ECO:0007669"/>
    <property type="project" value="TreeGrafter"/>
</dbReference>
<dbReference type="InterPro" id="IPR039426">
    <property type="entry name" value="TonB-dep_rcpt-like"/>
</dbReference>
<evidence type="ECO:0000256" key="2">
    <source>
        <dbReference type="ARBA" id="ARBA00008143"/>
    </source>
</evidence>
<feature type="domain" description="TonB-dependent receptor-like beta-barrel" evidence="14">
    <location>
        <begin position="205"/>
        <end position="644"/>
    </location>
</feature>
<dbReference type="Pfam" id="PF07715">
    <property type="entry name" value="Plug"/>
    <property type="match status" value="1"/>
</dbReference>
<evidence type="ECO:0000256" key="4">
    <source>
        <dbReference type="ARBA" id="ARBA00022452"/>
    </source>
</evidence>
<keyword evidence="6 13" id="KW-0732">Signal</keyword>
<evidence type="ECO:0000256" key="11">
    <source>
        <dbReference type="PROSITE-ProRule" id="PRU01360"/>
    </source>
</evidence>
<evidence type="ECO:0000256" key="9">
    <source>
        <dbReference type="ARBA" id="ARBA00023170"/>
    </source>
</evidence>
<keyword evidence="10 11" id="KW-0998">Cell outer membrane</keyword>
<evidence type="ECO:0000313" key="16">
    <source>
        <dbReference type="EMBL" id="BBA33875.1"/>
    </source>
</evidence>
<dbReference type="GO" id="GO:0009279">
    <property type="term" value="C:cell outer membrane"/>
    <property type="evidence" value="ECO:0007669"/>
    <property type="project" value="UniProtKB-SubCell"/>
</dbReference>
<dbReference type="SUPFAM" id="SSF56935">
    <property type="entry name" value="Porins"/>
    <property type="match status" value="1"/>
</dbReference>
<evidence type="ECO:0000256" key="1">
    <source>
        <dbReference type="ARBA" id="ARBA00004571"/>
    </source>
</evidence>
<keyword evidence="5 11" id="KW-0812">Transmembrane</keyword>
<keyword evidence="7 12" id="KW-0798">TonB box</keyword>
<dbReference type="InterPro" id="IPR012910">
    <property type="entry name" value="Plug_dom"/>
</dbReference>
<dbReference type="CDD" id="cd01347">
    <property type="entry name" value="ligand_gated_channel"/>
    <property type="match status" value="1"/>
</dbReference>
<evidence type="ECO:0000256" key="3">
    <source>
        <dbReference type="ARBA" id="ARBA00022448"/>
    </source>
</evidence>
<evidence type="ECO:0000256" key="8">
    <source>
        <dbReference type="ARBA" id="ARBA00023136"/>
    </source>
</evidence>
<feature type="signal peptide" evidence="13">
    <location>
        <begin position="1"/>
        <end position="21"/>
    </location>
</feature>
<comment type="similarity">
    <text evidence="2">Belongs to the TonB-dependent receptor family. Hemoglobin/haptoglobin binding protein subfamily.</text>
</comment>
<keyword evidence="3 11" id="KW-0813">Transport</keyword>
<evidence type="ECO:0000256" key="12">
    <source>
        <dbReference type="RuleBase" id="RU003357"/>
    </source>
</evidence>
<evidence type="ECO:0000256" key="5">
    <source>
        <dbReference type="ARBA" id="ARBA00022692"/>
    </source>
</evidence>
<evidence type="ECO:0000313" key="17">
    <source>
        <dbReference type="Proteomes" id="UP000266313"/>
    </source>
</evidence>
<evidence type="ECO:0000256" key="13">
    <source>
        <dbReference type="SAM" id="SignalP"/>
    </source>
</evidence>
<evidence type="ECO:0000256" key="10">
    <source>
        <dbReference type="ARBA" id="ARBA00023237"/>
    </source>
</evidence>
<evidence type="ECO:0000259" key="14">
    <source>
        <dbReference type="Pfam" id="PF00593"/>
    </source>
</evidence>
<reference evidence="16 17" key="1">
    <citation type="submission" date="2016-12" db="EMBL/GenBank/DDBJ databases">
        <title>Genome sequencing of Methylocaldum marinum.</title>
        <authorList>
            <person name="Takeuchi M."/>
            <person name="Kamagata Y."/>
            <person name="Hiraoka S."/>
            <person name="Oshima K."/>
            <person name="Hattori M."/>
            <person name="Iwasaki W."/>
        </authorList>
    </citation>
    <scope>NUCLEOTIDE SEQUENCE [LARGE SCALE GENOMIC DNA]</scope>
    <source>
        <strain evidence="16 17">S8</strain>
    </source>
</reference>
<dbReference type="GO" id="GO:0044718">
    <property type="term" value="P:siderophore transmembrane transport"/>
    <property type="evidence" value="ECO:0007669"/>
    <property type="project" value="TreeGrafter"/>
</dbReference>
<dbReference type="AlphaFoldDB" id="A0A250KQD2"/>
<dbReference type="InterPro" id="IPR000531">
    <property type="entry name" value="Beta-barrel_TonB"/>
</dbReference>
<dbReference type="PROSITE" id="PS52016">
    <property type="entry name" value="TONB_DEPENDENT_REC_3"/>
    <property type="match status" value="1"/>
</dbReference>
<sequence length="671" mass="75234">MITRYSFFSALTLFIAVSAFADEHPSHLPRIVVTATQSERDAFLVPQAVSTITPEFIDNSLESMTPDLFRFTPGVYIQKTNQGGGSPFIRGLTGKQVLILVDGVRLNNSFYRFGPHQYLNTIDPHIIERIETVRGPSSVLYGTDALGGAINIITRKRTDFSKSLGYDGLLSAHFESASEAGVFRGQMEGNWNRLGIIAGATGKRYDDLDGGGSSGKQIPSAYDEADADIKLNYRLNEDEELVFAAQYTRQFDVPKTSEVTLGDKLKFNYAPQERRFGYLEYRANRLGIFDGVRLNISYNNQREGEEIIGERTPGIETRELTDVDTIGFTLQLKNRVLDSHVLTYGAEYYHDDYQTRMKRRDRTTGSKRTLSPGTPDGATYESWAVYLQDEAHLLDTLDGVFGIRYNRYEAAGEVADQTLGFETDAVAGNLNLAYRLTPNLNLVGGLAFGFRAPNMEDFFGRVDFFNEIPNTSLQPEESFSKEIGLKYRSQALSAEVFYFHTDYEGFIDRATVGRQPDGTPIKQRRNINDAEIQGVEAGTEFWLNPQWRFGASLTWTEGRDARTKAPLRRIPPLYGSARLVYYPADRVWIEGSVWWADDQDQLAAGDIEDPRIGPDGTPGYTAFGLKAGYTPHPRHELLVGLENLSDKQYKAHGSGIFAPGLNVLATYRFRF</sequence>
<dbReference type="Pfam" id="PF00593">
    <property type="entry name" value="TonB_dep_Rec_b-barrel"/>
    <property type="match status" value="1"/>
</dbReference>
<evidence type="ECO:0000259" key="15">
    <source>
        <dbReference type="Pfam" id="PF07715"/>
    </source>
</evidence>
<dbReference type="Gene3D" id="2.170.130.10">
    <property type="entry name" value="TonB-dependent receptor, plug domain"/>
    <property type="match status" value="1"/>
</dbReference>
<feature type="chain" id="PRO_5013281560" evidence="13">
    <location>
        <begin position="22"/>
        <end position="671"/>
    </location>
</feature>
<accession>A0A250KQD2</accession>
<gene>
    <name evidence="16" type="ORF">sS8_1921</name>
</gene>
<dbReference type="PANTHER" id="PTHR30069">
    <property type="entry name" value="TONB-DEPENDENT OUTER MEMBRANE RECEPTOR"/>
    <property type="match status" value="1"/>
</dbReference>
<evidence type="ECO:0000256" key="6">
    <source>
        <dbReference type="ARBA" id="ARBA00022729"/>
    </source>
</evidence>
<organism evidence="16 17">
    <name type="scientific">Methylocaldum marinum</name>
    <dbReference type="NCBI Taxonomy" id="1432792"/>
    <lineage>
        <taxon>Bacteria</taxon>
        <taxon>Pseudomonadati</taxon>
        <taxon>Pseudomonadota</taxon>
        <taxon>Gammaproteobacteria</taxon>
        <taxon>Methylococcales</taxon>
        <taxon>Methylococcaceae</taxon>
        <taxon>Methylocaldum</taxon>
    </lineage>
</organism>
<keyword evidence="17" id="KW-1185">Reference proteome</keyword>
<dbReference type="KEGG" id="mmai:sS8_1921"/>
<dbReference type="Proteomes" id="UP000266313">
    <property type="component" value="Chromosome"/>
</dbReference>
<comment type="subcellular location">
    <subcellularLocation>
        <location evidence="1 11">Cell outer membrane</location>
        <topology evidence="1 11">Multi-pass membrane protein</topology>
    </subcellularLocation>
</comment>